<keyword evidence="2" id="KW-1185">Reference proteome</keyword>
<name>A0ABN9C4C0_9NEOB</name>
<proteinExistence type="predicted"/>
<gene>
    <name evidence="1" type="ORF">SPARVUS_LOCUS4178802</name>
</gene>
<reference evidence="1" key="1">
    <citation type="submission" date="2023-05" db="EMBL/GenBank/DDBJ databases">
        <authorList>
            <person name="Stuckert A."/>
        </authorList>
    </citation>
    <scope>NUCLEOTIDE SEQUENCE</scope>
</reference>
<protein>
    <submittedName>
        <fullName evidence="1">Uncharacterized protein</fullName>
    </submittedName>
</protein>
<organism evidence="1 2">
    <name type="scientific">Staurois parvus</name>
    <dbReference type="NCBI Taxonomy" id="386267"/>
    <lineage>
        <taxon>Eukaryota</taxon>
        <taxon>Metazoa</taxon>
        <taxon>Chordata</taxon>
        <taxon>Craniata</taxon>
        <taxon>Vertebrata</taxon>
        <taxon>Euteleostomi</taxon>
        <taxon>Amphibia</taxon>
        <taxon>Batrachia</taxon>
        <taxon>Anura</taxon>
        <taxon>Neobatrachia</taxon>
        <taxon>Ranoidea</taxon>
        <taxon>Ranidae</taxon>
        <taxon>Staurois</taxon>
    </lineage>
</organism>
<sequence>MDLTCEEGQSQESCCSHAQSWITMRLGHRRFFYLSAYNVARGGLTIWKLGHCLRARVSRGSHKMPLVPFS</sequence>
<evidence type="ECO:0000313" key="1">
    <source>
        <dbReference type="EMBL" id="CAI9554206.1"/>
    </source>
</evidence>
<dbReference type="Proteomes" id="UP001162483">
    <property type="component" value="Unassembled WGS sequence"/>
</dbReference>
<dbReference type="EMBL" id="CATNWA010007501">
    <property type="protein sequence ID" value="CAI9554206.1"/>
    <property type="molecule type" value="Genomic_DNA"/>
</dbReference>
<comment type="caution">
    <text evidence="1">The sequence shown here is derived from an EMBL/GenBank/DDBJ whole genome shotgun (WGS) entry which is preliminary data.</text>
</comment>
<evidence type="ECO:0000313" key="2">
    <source>
        <dbReference type="Proteomes" id="UP001162483"/>
    </source>
</evidence>
<accession>A0ABN9C4C0</accession>